<gene>
    <name evidence="5" type="primary">ccl27a</name>
</gene>
<protein>
    <submittedName>
        <fullName evidence="5">C-C motif chemokine 27a isoform X2</fullName>
    </submittedName>
</protein>
<name>A0A2D0QWN5_ICTPU</name>
<dbReference type="AlphaFoldDB" id="A0A2D0QWN5"/>
<evidence type="ECO:0000313" key="4">
    <source>
        <dbReference type="Proteomes" id="UP000221080"/>
    </source>
</evidence>
<dbReference type="Gene3D" id="2.40.50.40">
    <property type="match status" value="1"/>
</dbReference>
<reference evidence="4" key="1">
    <citation type="journal article" date="2016" name="Nat. Commun.">
        <title>The channel catfish genome sequence provides insights into the evolution of scale formation in teleosts.</title>
        <authorList>
            <person name="Liu Z."/>
            <person name="Liu S."/>
            <person name="Yao J."/>
            <person name="Bao L."/>
            <person name="Zhang J."/>
            <person name="Li Y."/>
            <person name="Jiang C."/>
            <person name="Sun L."/>
            <person name="Wang R."/>
            <person name="Zhang Y."/>
            <person name="Zhou T."/>
            <person name="Zeng Q."/>
            <person name="Fu Q."/>
            <person name="Gao S."/>
            <person name="Li N."/>
            <person name="Koren S."/>
            <person name="Jiang Y."/>
            <person name="Zimin A."/>
            <person name="Xu P."/>
            <person name="Phillippy A.M."/>
            <person name="Geng X."/>
            <person name="Song L."/>
            <person name="Sun F."/>
            <person name="Li C."/>
            <person name="Wang X."/>
            <person name="Chen A."/>
            <person name="Jin Y."/>
            <person name="Yuan Z."/>
            <person name="Yang Y."/>
            <person name="Tan S."/>
            <person name="Peatman E."/>
            <person name="Lu J."/>
            <person name="Qin Z."/>
            <person name="Dunham R."/>
            <person name="Li Z."/>
            <person name="Sonstegard T."/>
            <person name="Feng J."/>
            <person name="Danzmann R.G."/>
            <person name="Schroeder S."/>
            <person name="Scheffler B."/>
            <person name="Duke M.V."/>
            <person name="Ballard L."/>
            <person name="Kucuktas H."/>
            <person name="Kaltenboeck L."/>
            <person name="Liu H."/>
            <person name="Armbruster J."/>
            <person name="Xie Y."/>
            <person name="Kirby M.L."/>
            <person name="Tian Y."/>
            <person name="Flanagan M.E."/>
            <person name="Mu W."/>
            <person name="Waldbieser G.C."/>
        </authorList>
    </citation>
    <scope>NUCLEOTIDE SEQUENCE [LARGE SCALE GENOMIC DNA]</scope>
    <source>
        <strain evidence="4">SDA103</strain>
    </source>
</reference>
<keyword evidence="1" id="KW-0202">Cytokine</keyword>
<feature type="transmembrane region" description="Helical" evidence="2">
    <location>
        <begin position="34"/>
        <end position="54"/>
    </location>
</feature>
<dbReference type="InterPro" id="IPR036048">
    <property type="entry name" value="Interleukin_8-like_sf"/>
</dbReference>
<keyword evidence="2" id="KW-0472">Membrane</keyword>
<evidence type="ECO:0000256" key="2">
    <source>
        <dbReference type="SAM" id="Phobius"/>
    </source>
</evidence>
<dbReference type="GO" id="GO:0008009">
    <property type="term" value="F:chemokine activity"/>
    <property type="evidence" value="ECO:0007669"/>
    <property type="project" value="InterPro"/>
</dbReference>
<dbReference type="Proteomes" id="UP000221080">
    <property type="component" value="Chromosome 5"/>
</dbReference>
<reference evidence="5" key="2">
    <citation type="submission" date="2025-08" db="UniProtKB">
        <authorList>
            <consortium name="RefSeq"/>
        </authorList>
    </citation>
    <scope>IDENTIFICATION</scope>
    <source>
        <tissue evidence="5">Blood</tissue>
    </source>
</reference>
<accession>A0A2D0QWN5</accession>
<sequence length="121" mass="13700">MKIVRQRESEILLICAHSLSLSLSMELRTAAVLLLFLCASIFITTEGLIPNCCLSTRDKISRIKIKNAQKYDLQSDAGPCEVKALILHVGKKRFCLDPKLEKMVKRGMRKMNMHGPKQKSQ</sequence>
<dbReference type="GO" id="GO:0006955">
    <property type="term" value="P:immune response"/>
    <property type="evidence" value="ECO:0007669"/>
    <property type="project" value="InterPro"/>
</dbReference>
<keyword evidence="2" id="KW-0812">Transmembrane</keyword>
<dbReference type="Pfam" id="PF00048">
    <property type="entry name" value="IL8"/>
    <property type="match status" value="1"/>
</dbReference>
<dbReference type="SUPFAM" id="SSF54117">
    <property type="entry name" value="Interleukin 8-like chemokines"/>
    <property type="match status" value="1"/>
</dbReference>
<organism evidence="4 5">
    <name type="scientific">Ictalurus punctatus</name>
    <name type="common">Channel catfish</name>
    <name type="synonym">Silurus punctatus</name>
    <dbReference type="NCBI Taxonomy" id="7998"/>
    <lineage>
        <taxon>Eukaryota</taxon>
        <taxon>Metazoa</taxon>
        <taxon>Chordata</taxon>
        <taxon>Craniata</taxon>
        <taxon>Vertebrata</taxon>
        <taxon>Euteleostomi</taxon>
        <taxon>Actinopterygii</taxon>
        <taxon>Neopterygii</taxon>
        <taxon>Teleostei</taxon>
        <taxon>Ostariophysi</taxon>
        <taxon>Siluriformes</taxon>
        <taxon>Ictaluridae</taxon>
        <taxon>Ictalurus</taxon>
    </lineage>
</organism>
<proteinExistence type="predicted"/>
<dbReference type="RefSeq" id="XP_017322714.2">
    <property type="nucleotide sequence ID" value="XM_017467225.2"/>
</dbReference>
<dbReference type="InterPro" id="IPR001811">
    <property type="entry name" value="Chemokine_IL8-like_dom"/>
</dbReference>
<evidence type="ECO:0000259" key="3">
    <source>
        <dbReference type="Pfam" id="PF00048"/>
    </source>
</evidence>
<evidence type="ECO:0000256" key="1">
    <source>
        <dbReference type="ARBA" id="ARBA00022514"/>
    </source>
</evidence>
<dbReference type="GO" id="GO:0005615">
    <property type="term" value="C:extracellular space"/>
    <property type="evidence" value="ECO:0007669"/>
    <property type="project" value="UniProtKB-KW"/>
</dbReference>
<keyword evidence="4" id="KW-1185">Reference proteome</keyword>
<feature type="domain" description="Chemokine interleukin-8-like" evidence="3">
    <location>
        <begin position="51"/>
        <end position="110"/>
    </location>
</feature>
<dbReference type="CTD" id="20301"/>
<dbReference type="OrthoDB" id="8905061at2759"/>
<keyword evidence="2" id="KW-1133">Transmembrane helix</keyword>
<evidence type="ECO:0000313" key="5">
    <source>
        <dbReference type="RefSeq" id="XP_017322714.2"/>
    </source>
</evidence>
<dbReference type="GeneID" id="108265108"/>